<accession>C0GDM6</accession>
<keyword evidence="3" id="KW-0812">Transmembrane</keyword>
<dbReference type="Gene3D" id="3.60.21.10">
    <property type="match status" value="1"/>
</dbReference>
<evidence type="ECO:0000256" key="3">
    <source>
        <dbReference type="SAM" id="Phobius"/>
    </source>
</evidence>
<sequence>MLAVVGMLAFVSLFSSYTTVIDAFQLEMDLMIFDHGFTELSMPPLGLVRAQTHMPPLMFRVTLTNINLDKLQAVLEKAEDQEYLDGLKDTTQRQINIFLVRLLALAFVGGLAGPFIFGERDRKRLLIAGMIGMVVLGILLVSAYATFEPMAFMYPEFEGILEAAPWMFGLLEETLFRVRSLGEQLQLIAANMSILFEQIERLEPLGTVEGELKVAHVSDLHNNPAGMDFIKQVVRTFDIHLVIDTGDITDFGTQIEAGLAAPIELFDIPYIFIPGNHDSPDVVNRVQAIDNVTVLEEGQIEVLGLRVAGITDPSAGDSGMVVPADYVLDEFADRLQAVIDEADEAPHVVTAHHPRIARRFLGQVPVILTGHLHQVDITERDESVLINAGTTGASGIRGLQARQETPFSLVLLHYGRQAEGELYLKAADVIRVFQLQSGFSMERHLFGSVAIDDGELEFEIQEEDTEQETEDIEEP</sequence>
<gene>
    <name evidence="5" type="ORF">DealDRAFT_0439</name>
</gene>
<dbReference type="GO" id="GO:0008758">
    <property type="term" value="F:UDP-2,3-diacylglucosamine hydrolase activity"/>
    <property type="evidence" value="ECO:0007669"/>
    <property type="project" value="TreeGrafter"/>
</dbReference>
<evidence type="ECO:0000313" key="5">
    <source>
        <dbReference type="EMBL" id="EEG78509.1"/>
    </source>
</evidence>
<evidence type="ECO:0000256" key="1">
    <source>
        <dbReference type="ARBA" id="ARBA00022723"/>
    </source>
</evidence>
<dbReference type="GO" id="GO:0016020">
    <property type="term" value="C:membrane"/>
    <property type="evidence" value="ECO:0007669"/>
    <property type="project" value="GOC"/>
</dbReference>
<organism evidence="5 6">
    <name type="scientific">Dethiobacter alkaliphilus AHT 1</name>
    <dbReference type="NCBI Taxonomy" id="555088"/>
    <lineage>
        <taxon>Bacteria</taxon>
        <taxon>Bacillati</taxon>
        <taxon>Bacillota</taxon>
        <taxon>Dethiobacteria</taxon>
        <taxon>Dethiobacterales</taxon>
        <taxon>Dethiobacteraceae</taxon>
        <taxon>Dethiobacter</taxon>
    </lineage>
</organism>
<keyword evidence="6" id="KW-1185">Reference proteome</keyword>
<keyword evidence="2" id="KW-0378">Hydrolase</keyword>
<dbReference type="SUPFAM" id="SSF56300">
    <property type="entry name" value="Metallo-dependent phosphatases"/>
    <property type="match status" value="1"/>
</dbReference>
<protein>
    <submittedName>
        <fullName evidence="5">Metallophosphoesterase</fullName>
    </submittedName>
</protein>
<dbReference type="STRING" id="555088.DealDRAFT_0439"/>
<dbReference type="Proteomes" id="UP000006443">
    <property type="component" value="Unassembled WGS sequence"/>
</dbReference>
<dbReference type="InterPro" id="IPR051158">
    <property type="entry name" value="Metallophosphoesterase_sf"/>
</dbReference>
<dbReference type="Pfam" id="PF00149">
    <property type="entry name" value="Metallophos"/>
    <property type="match status" value="1"/>
</dbReference>
<dbReference type="GO" id="GO:0046872">
    <property type="term" value="F:metal ion binding"/>
    <property type="evidence" value="ECO:0007669"/>
    <property type="project" value="UniProtKB-KW"/>
</dbReference>
<dbReference type="GO" id="GO:0009245">
    <property type="term" value="P:lipid A biosynthetic process"/>
    <property type="evidence" value="ECO:0007669"/>
    <property type="project" value="TreeGrafter"/>
</dbReference>
<dbReference type="InterPro" id="IPR029052">
    <property type="entry name" value="Metallo-depent_PP-like"/>
</dbReference>
<dbReference type="eggNOG" id="COG1408">
    <property type="taxonomic scope" value="Bacteria"/>
</dbReference>
<comment type="caution">
    <text evidence="5">The sequence shown here is derived from an EMBL/GenBank/DDBJ whole genome shotgun (WGS) entry which is preliminary data.</text>
</comment>
<dbReference type="PANTHER" id="PTHR31302">
    <property type="entry name" value="TRANSMEMBRANE PROTEIN WITH METALLOPHOSPHOESTERASE DOMAIN-RELATED"/>
    <property type="match status" value="1"/>
</dbReference>
<keyword evidence="3" id="KW-0472">Membrane</keyword>
<dbReference type="EMBL" id="ACJM01000002">
    <property type="protein sequence ID" value="EEG78509.1"/>
    <property type="molecule type" value="Genomic_DNA"/>
</dbReference>
<feature type="transmembrane region" description="Helical" evidence="3">
    <location>
        <begin position="125"/>
        <end position="147"/>
    </location>
</feature>
<proteinExistence type="predicted"/>
<reference evidence="5 6" key="1">
    <citation type="submission" date="2009-02" db="EMBL/GenBank/DDBJ databases">
        <title>Sequencing of the draft genome and assembly of Dethiobacter alkaliphilus AHT 1.</title>
        <authorList>
            <consortium name="US DOE Joint Genome Institute (JGI-PGF)"/>
            <person name="Lucas S."/>
            <person name="Copeland A."/>
            <person name="Lapidus A."/>
            <person name="Glavina del Rio T."/>
            <person name="Dalin E."/>
            <person name="Tice H."/>
            <person name="Bruce D."/>
            <person name="Goodwin L."/>
            <person name="Pitluck S."/>
            <person name="Larimer F."/>
            <person name="Land M.L."/>
            <person name="Hauser L."/>
            <person name="Muyzer G."/>
        </authorList>
    </citation>
    <scope>NUCLEOTIDE SEQUENCE [LARGE SCALE GENOMIC DNA]</scope>
    <source>
        <strain evidence="5 6">AHT 1</strain>
    </source>
</reference>
<evidence type="ECO:0000256" key="2">
    <source>
        <dbReference type="ARBA" id="ARBA00022801"/>
    </source>
</evidence>
<dbReference type="AlphaFoldDB" id="C0GDM6"/>
<dbReference type="InterPro" id="IPR004843">
    <property type="entry name" value="Calcineurin-like_PHP"/>
</dbReference>
<feature type="domain" description="Calcineurin-like phosphoesterase" evidence="4">
    <location>
        <begin position="212"/>
        <end position="374"/>
    </location>
</feature>
<keyword evidence="3" id="KW-1133">Transmembrane helix</keyword>
<feature type="transmembrane region" description="Helical" evidence="3">
    <location>
        <begin position="95"/>
        <end position="118"/>
    </location>
</feature>
<dbReference type="PANTHER" id="PTHR31302:SF31">
    <property type="entry name" value="PHOSPHODIESTERASE YAEI"/>
    <property type="match status" value="1"/>
</dbReference>
<name>C0GDM6_DETAL</name>
<evidence type="ECO:0000313" key="6">
    <source>
        <dbReference type="Proteomes" id="UP000006443"/>
    </source>
</evidence>
<keyword evidence="1" id="KW-0479">Metal-binding</keyword>
<evidence type="ECO:0000259" key="4">
    <source>
        <dbReference type="Pfam" id="PF00149"/>
    </source>
</evidence>